<feature type="non-terminal residue" evidence="7">
    <location>
        <position position="1"/>
    </location>
</feature>
<accession>A0ABM1K7F7</accession>
<feature type="domain" description="Granulins" evidence="5">
    <location>
        <begin position="4"/>
        <end position="17"/>
    </location>
</feature>
<evidence type="ECO:0000256" key="3">
    <source>
        <dbReference type="ARBA" id="ARBA00022525"/>
    </source>
</evidence>
<keyword evidence="4" id="KW-1015">Disulfide bond</keyword>
<comment type="subcellular location">
    <subcellularLocation>
        <location evidence="1">Secreted</location>
    </subcellularLocation>
</comment>
<dbReference type="GeneID" id="107112948"/>
<keyword evidence="3" id="KW-0964">Secreted</keyword>
<dbReference type="SMART" id="SM00277">
    <property type="entry name" value="GRAN"/>
    <property type="match status" value="5"/>
</dbReference>
<feature type="domain" description="Granulins" evidence="5">
    <location>
        <begin position="174"/>
        <end position="187"/>
    </location>
</feature>
<protein>
    <submittedName>
        <fullName evidence="7">Granulins-like</fullName>
    </submittedName>
</protein>
<reference evidence="7" key="1">
    <citation type="submission" date="2025-08" db="UniProtKB">
        <authorList>
            <consortium name="RefSeq"/>
        </authorList>
    </citation>
    <scope>IDENTIFICATION</scope>
</reference>
<dbReference type="InterPro" id="IPR037277">
    <property type="entry name" value="Granulin_sf"/>
</dbReference>
<dbReference type="InterPro" id="IPR039036">
    <property type="entry name" value="Granulin_fam"/>
</dbReference>
<dbReference type="PANTHER" id="PTHR12274:SF3">
    <property type="entry name" value="PROGRANULIN"/>
    <property type="match status" value="1"/>
</dbReference>
<keyword evidence="6" id="KW-1185">Reference proteome</keyword>
<dbReference type="InterPro" id="IPR000118">
    <property type="entry name" value="Granulin"/>
</dbReference>
<evidence type="ECO:0000256" key="2">
    <source>
        <dbReference type="ARBA" id="ARBA00010093"/>
    </source>
</evidence>
<proteinExistence type="inferred from homology"/>
<sequence>AVCCPDHLHCCPSGFRCGPSAGTCVKDGESIPWLEKRPAIVRITSSSRDVRCDDQVSCPDGQTCCQLASGAWGCCPLPQAVCCPDHLHCCPSGFRCGPSAGTCVKDGESIPWLEKRPAVVHVARSPSSPWLLVPPALARLVRCDDQTSCPDGQTCCQLSSGKWGCCPFAQAVCCADHVHCCPQGYTCDVASGSCHESLRALPWGPKLPAADPLQNRDVRCDDTTTCAEGQTCCKSKAGTWSCCQLPNAVCCADHVHCCPQGYTCDVASGSCHESLRALPWGPKLPAADPLQNRDVRCDDTTSCAEGQTCCKSKAGTWSCCQLPNAVCCADHQHCCPSGYTCNLKAQTCEKQQQPQSPTAEGVQASVSLSPPRAATSGRDVPCDAQHYCHDRQTCCQTSTGWACCPYNKGSCCSDKRHCCPFGFRCSSSGLQCLRKGPLRWDADVLSSRSKQALPLL</sequence>
<evidence type="ECO:0000259" key="5">
    <source>
        <dbReference type="PROSITE" id="PS00799"/>
    </source>
</evidence>
<comment type="similarity">
    <text evidence="2">Belongs to the granulin family.</text>
</comment>
<organism evidence="6 7">
    <name type="scientific">Gekko japonicus</name>
    <name type="common">Schlegel's Japanese gecko</name>
    <dbReference type="NCBI Taxonomy" id="146911"/>
    <lineage>
        <taxon>Eukaryota</taxon>
        <taxon>Metazoa</taxon>
        <taxon>Chordata</taxon>
        <taxon>Craniata</taxon>
        <taxon>Vertebrata</taxon>
        <taxon>Euteleostomi</taxon>
        <taxon>Lepidosauria</taxon>
        <taxon>Squamata</taxon>
        <taxon>Bifurcata</taxon>
        <taxon>Gekkota</taxon>
        <taxon>Gekkonidae</taxon>
        <taxon>Gekkoninae</taxon>
        <taxon>Gekko</taxon>
    </lineage>
</organism>
<gene>
    <name evidence="7" type="primary">LOC107112948</name>
</gene>
<dbReference type="SMART" id="SM00289">
    <property type="entry name" value="WR1"/>
    <property type="match status" value="4"/>
</dbReference>
<feature type="domain" description="Granulins" evidence="5">
    <location>
        <begin position="412"/>
        <end position="425"/>
    </location>
</feature>
<feature type="domain" description="Granulins" evidence="5">
    <location>
        <begin position="83"/>
        <end position="96"/>
    </location>
</feature>
<dbReference type="Gene3D" id="2.10.25.160">
    <property type="entry name" value="Granulin"/>
    <property type="match status" value="6"/>
</dbReference>
<dbReference type="Proteomes" id="UP000694871">
    <property type="component" value="Unplaced"/>
</dbReference>
<name>A0ABM1K7F7_GEKJA</name>
<dbReference type="Pfam" id="PF00396">
    <property type="entry name" value="Granulin"/>
    <property type="match status" value="6"/>
</dbReference>
<dbReference type="SUPFAM" id="SSF57277">
    <property type="entry name" value="Granulin repeat"/>
    <property type="match status" value="5"/>
</dbReference>
<feature type="domain" description="Granulins" evidence="5">
    <location>
        <begin position="328"/>
        <end position="341"/>
    </location>
</feature>
<dbReference type="PANTHER" id="PTHR12274">
    <property type="entry name" value="GRANULIN"/>
    <property type="match status" value="1"/>
</dbReference>
<evidence type="ECO:0000256" key="4">
    <source>
        <dbReference type="ARBA" id="ARBA00023157"/>
    </source>
</evidence>
<dbReference type="InterPro" id="IPR006150">
    <property type="entry name" value="Cys_repeat_1"/>
</dbReference>
<dbReference type="RefSeq" id="XP_015269644.1">
    <property type="nucleotide sequence ID" value="XM_015414158.1"/>
</dbReference>
<evidence type="ECO:0000313" key="6">
    <source>
        <dbReference type="Proteomes" id="UP000694871"/>
    </source>
</evidence>
<evidence type="ECO:0000313" key="7">
    <source>
        <dbReference type="RefSeq" id="XP_015269644.1"/>
    </source>
</evidence>
<evidence type="ECO:0000256" key="1">
    <source>
        <dbReference type="ARBA" id="ARBA00004613"/>
    </source>
</evidence>
<feature type="domain" description="Granulins" evidence="5">
    <location>
        <begin position="251"/>
        <end position="264"/>
    </location>
</feature>
<dbReference type="PROSITE" id="PS00799">
    <property type="entry name" value="GRANULINS"/>
    <property type="match status" value="6"/>
</dbReference>